<gene>
    <name evidence="3" type="ordered locus">MPNE_0752</name>
</gene>
<feature type="chain" id="PRO_5009772776" description="Lipoprotein" evidence="2">
    <location>
        <begin position="25"/>
        <end position="277"/>
    </location>
</feature>
<dbReference type="RefSeq" id="WP_014325659.1">
    <property type="nucleotide sequence ID" value="NZ_CP010546.1"/>
</dbReference>
<dbReference type="Pfam" id="PF00938">
    <property type="entry name" value="Lipoprotein_3"/>
    <property type="match status" value="1"/>
</dbReference>
<dbReference type="STRING" id="722438.F539_03625"/>
<sequence>MNKKSIWSKTAFGSLFLLLGTAFTACSNYDFQANLTSLNQLRTSANKDINLTQDKNTLIDALKTAFENNSEGTTKVLLDAWKFSLYDAKILEKQDPVKFVKAFGSGKSKEDIEPSAGVRGLRFVERFGDNTASLIKNAILLDQQKVEVFNIRFKSSRDFTIQIKLNAKGNYKKSEVEKYKSQIGLQDNELGDKEEGTLEADLIFTYTPPASNLFSKSNFDKLTKSINFNTNLKLEMVGKDEVMRKILNSSAFTNNLASVNYPNQAVNLLPYVLYSIL</sequence>
<dbReference type="EMBL" id="CP002077">
    <property type="protein sequence ID" value="ADK86673.1"/>
    <property type="molecule type" value="Genomic_DNA"/>
</dbReference>
<dbReference type="PATRIC" id="fig|722438.3.peg.730"/>
<dbReference type="Proteomes" id="UP000007756">
    <property type="component" value="Chromosome"/>
</dbReference>
<evidence type="ECO:0000313" key="3">
    <source>
        <dbReference type="EMBL" id="ADK86673.1"/>
    </source>
</evidence>
<dbReference type="HOGENOM" id="CLU_080699_0_0_14"/>
<name>A0A0H3DK99_MYCPB</name>
<comment type="similarity">
    <text evidence="1">Belongs to the MG439/MG440 family.</text>
</comment>
<organism evidence="3 4">
    <name type="scientific">Mycoplasmoides pneumoniae (strain ATCC 15531 / DSM 23978 / CIP 103766 / NBRC 14401 / NCTC 10119 / FH)</name>
    <name type="common">Mycoplasma pneumoniae</name>
    <dbReference type="NCBI Taxonomy" id="722438"/>
    <lineage>
        <taxon>Bacteria</taxon>
        <taxon>Bacillati</taxon>
        <taxon>Mycoplasmatota</taxon>
        <taxon>Mycoplasmoidales</taxon>
        <taxon>Mycoplasmoidaceae</taxon>
        <taxon>Mycoplasmoides</taxon>
    </lineage>
</organism>
<evidence type="ECO:0000256" key="1">
    <source>
        <dbReference type="ARBA" id="ARBA00010160"/>
    </source>
</evidence>
<protein>
    <recommendedName>
        <fullName evidence="5">Lipoprotein</fullName>
    </recommendedName>
</protein>
<dbReference type="GeneID" id="66608668"/>
<accession>A0A0H3DK99</accession>
<dbReference type="eggNOG" id="ENOG5031Z3E">
    <property type="taxonomic scope" value="Bacteria"/>
</dbReference>
<evidence type="ECO:0008006" key="5">
    <source>
        <dbReference type="Google" id="ProtNLM"/>
    </source>
</evidence>
<dbReference type="KEGG" id="mpj:MPNE_0752"/>
<evidence type="ECO:0000313" key="4">
    <source>
        <dbReference type="Proteomes" id="UP000007756"/>
    </source>
</evidence>
<dbReference type="PROSITE" id="PS51257">
    <property type="entry name" value="PROKAR_LIPOPROTEIN"/>
    <property type="match status" value="1"/>
</dbReference>
<dbReference type="AlphaFoldDB" id="A0A0H3DK99"/>
<proteinExistence type="inferred from homology"/>
<reference evidence="3 4" key="1">
    <citation type="journal article" date="2010" name="Appl. Environ. Microbiol.">
        <title>Targeted chromosomal knockouts in Mycoplasma pneumoniae.</title>
        <authorList>
            <person name="Krishnakumar R."/>
            <person name="Assad-Garcia N."/>
            <person name="Benders G.A."/>
            <person name="Phan Q."/>
            <person name="Montague M.G."/>
            <person name="Glass J.I."/>
        </authorList>
    </citation>
    <scope>NUCLEOTIDE SEQUENCE [LARGE SCALE GENOMIC DNA]</scope>
    <source>
        <strain evidence="4">ATCC 15531 / DSM 22911 / NBRC 14401 / NCTC 10119 / FH</strain>
    </source>
</reference>
<dbReference type="PaxDb" id="722438-MPNE_0752"/>
<dbReference type="InterPro" id="IPR001595">
    <property type="entry name" value="Lipoprotein_3"/>
</dbReference>
<feature type="signal peptide" evidence="2">
    <location>
        <begin position="1"/>
        <end position="24"/>
    </location>
</feature>
<keyword evidence="2" id="KW-0732">Signal</keyword>
<evidence type="ECO:0000256" key="2">
    <source>
        <dbReference type="SAM" id="SignalP"/>
    </source>
</evidence>